<organism evidence="2 3">
    <name type="scientific">Perkinsus chesapeaki</name>
    <name type="common">Clam parasite</name>
    <name type="synonym">Perkinsus andrewsi</name>
    <dbReference type="NCBI Taxonomy" id="330153"/>
    <lineage>
        <taxon>Eukaryota</taxon>
        <taxon>Sar</taxon>
        <taxon>Alveolata</taxon>
        <taxon>Perkinsozoa</taxon>
        <taxon>Perkinsea</taxon>
        <taxon>Perkinsida</taxon>
        <taxon>Perkinsidae</taxon>
        <taxon>Perkinsus</taxon>
    </lineage>
</organism>
<dbReference type="InterPro" id="IPR001584">
    <property type="entry name" value="Integrase_cat-core"/>
</dbReference>
<name>A0A7J6KMY8_PERCH</name>
<dbReference type="EMBL" id="JAAPAO010002312">
    <property type="protein sequence ID" value="KAF4647886.1"/>
    <property type="molecule type" value="Genomic_DNA"/>
</dbReference>
<evidence type="ECO:0000313" key="3">
    <source>
        <dbReference type="Proteomes" id="UP000591131"/>
    </source>
</evidence>
<dbReference type="OrthoDB" id="2499658at2759"/>
<dbReference type="SUPFAM" id="SSF53098">
    <property type="entry name" value="Ribonuclease H-like"/>
    <property type="match status" value="1"/>
</dbReference>
<dbReference type="Gene3D" id="3.30.420.10">
    <property type="entry name" value="Ribonuclease H-like superfamily/Ribonuclease H"/>
    <property type="match status" value="1"/>
</dbReference>
<dbReference type="AlphaFoldDB" id="A0A7J6KMY8"/>
<dbReference type="InterPro" id="IPR012337">
    <property type="entry name" value="RNaseH-like_sf"/>
</dbReference>
<dbReference type="GO" id="GO:0015074">
    <property type="term" value="P:DNA integration"/>
    <property type="evidence" value="ECO:0007669"/>
    <property type="project" value="InterPro"/>
</dbReference>
<gene>
    <name evidence="2" type="ORF">FOL47_004030</name>
</gene>
<comment type="caution">
    <text evidence="2">The sequence shown here is derived from an EMBL/GenBank/DDBJ whole genome shotgun (WGS) entry which is preliminary data.</text>
</comment>
<proteinExistence type="predicted"/>
<reference evidence="2 3" key="1">
    <citation type="submission" date="2020-04" db="EMBL/GenBank/DDBJ databases">
        <title>Perkinsus chesapeaki whole genome sequence.</title>
        <authorList>
            <person name="Bogema D.R."/>
        </authorList>
    </citation>
    <scope>NUCLEOTIDE SEQUENCE [LARGE SCALE GENOMIC DNA]</scope>
    <source>
        <strain evidence="2">ATCC PRA-425</strain>
    </source>
</reference>
<dbReference type="Proteomes" id="UP000591131">
    <property type="component" value="Unassembled WGS sequence"/>
</dbReference>
<feature type="non-terminal residue" evidence="2">
    <location>
        <position position="1"/>
    </location>
</feature>
<dbReference type="PROSITE" id="PS50994">
    <property type="entry name" value="INTEGRASE"/>
    <property type="match status" value="1"/>
</dbReference>
<feature type="non-terminal residue" evidence="2">
    <location>
        <position position="255"/>
    </location>
</feature>
<keyword evidence="3" id="KW-1185">Reference proteome</keyword>
<dbReference type="InterPro" id="IPR036397">
    <property type="entry name" value="RNaseH_sf"/>
</dbReference>
<protein>
    <recommendedName>
        <fullName evidence="1">Integrase catalytic domain-containing protein</fullName>
    </recommendedName>
</protein>
<accession>A0A7J6KMY8</accession>
<dbReference type="GO" id="GO:0003676">
    <property type="term" value="F:nucleic acid binding"/>
    <property type="evidence" value="ECO:0007669"/>
    <property type="project" value="InterPro"/>
</dbReference>
<evidence type="ECO:0000313" key="2">
    <source>
        <dbReference type="EMBL" id="KAF4647886.1"/>
    </source>
</evidence>
<feature type="domain" description="Integrase catalytic" evidence="1">
    <location>
        <begin position="101"/>
        <end position="213"/>
    </location>
</feature>
<sequence length="255" mass="29137">GPLYKWDNEDQVLLAIDPCEEEPSWRKVLVTPRSKMSLQRAISKMRVEGYWWPAQVSETGRFIKTCKTCQLDWMGPFAPTNQNDPCPIYAECTQMYYCVMICEATKWIATYGPPSTLHIDNAGAHHNTDELLPFFNYWDIEARYGVPRRPESQGLVERSIRDLKDSIRMATSCRGSSTLPWWMAIQIATIIHNSSMRPGIVPCSPNELALGVADDKVERFGITDAGHIETPTDLWENVHNYVTELFKAYQLEASE</sequence>
<evidence type="ECO:0000259" key="1">
    <source>
        <dbReference type="PROSITE" id="PS50994"/>
    </source>
</evidence>